<dbReference type="Proteomes" id="UP000319716">
    <property type="component" value="Unassembled WGS sequence"/>
</dbReference>
<comment type="caution">
    <text evidence="1">The sequence shown here is derived from an EMBL/GenBank/DDBJ whole genome shotgun (WGS) entry which is preliminary data.</text>
</comment>
<gene>
    <name evidence="1" type="ORF">NBRC111894_1982</name>
</gene>
<dbReference type="EMBL" id="BEXB01000014">
    <property type="protein sequence ID" value="GAY76428.1"/>
    <property type="molecule type" value="Genomic_DNA"/>
</dbReference>
<organism evidence="1 2">
    <name type="scientific">Sporolactobacillus inulinus</name>
    <dbReference type="NCBI Taxonomy" id="2078"/>
    <lineage>
        <taxon>Bacteria</taxon>
        <taxon>Bacillati</taxon>
        <taxon>Bacillota</taxon>
        <taxon>Bacilli</taxon>
        <taxon>Bacillales</taxon>
        <taxon>Sporolactobacillaceae</taxon>
        <taxon>Sporolactobacillus</taxon>
    </lineage>
</organism>
<evidence type="ECO:0000313" key="1">
    <source>
        <dbReference type="EMBL" id="GAY76428.1"/>
    </source>
</evidence>
<accession>A0A4Y1ZCV1</accession>
<evidence type="ECO:0000313" key="2">
    <source>
        <dbReference type="Proteomes" id="UP000319716"/>
    </source>
</evidence>
<protein>
    <submittedName>
        <fullName evidence="1">Uncharacterized protein</fullName>
    </submittedName>
</protein>
<sequence length="37" mass="4096">MHEKNLLKLSIAGFGMKSNKDRADYGKPAGGHFVDFD</sequence>
<dbReference type="AlphaFoldDB" id="A0A4Y1ZCV1"/>
<proteinExistence type="predicted"/>
<reference evidence="1 2" key="1">
    <citation type="submission" date="2017-11" db="EMBL/GenBank/DDBJ databases">
        <title>Draft Genome Sequence of Sporolactobacillus inulinus NBRC 111894 Isolated from Koso, a Japanese Sugar-Vegetable Fermented Beverage.</title>
        <authorList>
            <person name="Chiou T.Y."/>
            <person name="Oshima K."/>
            <person name="Suda W."/>
            <person name="Hattori M."/>
            <person name="Takahashi T."/>
        </authorList>
    </citation>
    <scope>NUCLEOTIDE SEQUENCE [LARGE SCALE GENOMIC DNA]</scope>
    <source>
        <strain evidence="1 2">NBRC111894</strain>
    </source>
</reference>
<name>A0A4Y1ZCV1_9BACL</name>